<accession>A0A7H0FTS3</accession>
<evidence type="ECO:0000313" key="4">
    <source>
        <dbReference type="Proteomes" id="UP000516018"/>
    </source>
</evidence>
<dbReference type="InterPro" id="IPR036278">
    <property type="entry name" value="Sialidase_sf"/>
</dbReference>
<dbReference type="PROSITE" id="PS51257">
    <property type="entry name" value="PROKAR_LIPOPROTEIN"/>
    <property type="match status" value="1"/>
</dbReference>
<organism evidence="3 4">
    <name type="scientific">Agrilutibacter terrestris</name>
    <dbReference type="NCBI Taxonomy" id="2865112"/>
    <lineage>
        <taxon>Bacteria</taxon>
        <taxon>Pseudomonadati</taxon>
        <taxon>Pseudomonadota</taxon>
        <taxon>Gammaproteobacteria</taxon>
        <taxon>Lysobacterales</taxon>
        <taxon>Lysobacteraceae</taxon>
        <taxon>Agrilutibacter</taxon>
    </lineage>
</organism>
<dbReference type="RefSeq" id="WP_187710885.1">
    <property type="nucleotide sequence ID" value="NZ_CP060820.1"/>
</dbReference>
<evidence type="ECO:0000259" key="2">
    <source>
        <dbReference type="Pfam" id="PF13088"/>
    </source>
</evidence>
<sequence length="423" mass="45448">MKTRPAALLLATLLAACNHQAPPTASADTANAQDSAATAFAPKPWALPVSATAAQPDLVATPDGRLLLSWVEPQAHGHALKFAYYANGAWSAAQEIARGEDWFVNWADTPHVAVTRDGALWAHWLQKSANASYAYDVVLSRSADGGRTWSPPLRVNDDGKPAEHGFVSLWPAADDRLGVAWLDGREAGGESEGHDGHDGGGGAMTLRAAAFDAKLQRFDDTRVDAMTCDCCQTDVAMTARGPLLVFRDRTDAEIRDIYATRLQGGAWRTPQAVHADQWQMPACPVNGPAVAARGDDVLVGWYTAANNLPTLKLARSRDAGDRFGAPVVLDRGEAVQGRIDVAFDGDTAWAAWLREDRSGQSLQLVRYSADLSRELQRIEVAKLQGRGRGTGFPQLALHDGVAHLVWTDVVDGRPQLQGAVIAR</sequence>
<evidence type="ECO:0000313" key="3">
    <source>
        <dbReference type="EMBL" id="QNP39439.1"/>
    </source>
</evidence>
<protein>
    <submittedName>
        <fullName evidence="3">Exo-alpha-sialidase</fullName>
    </submittedName>
</protein>
<reference evidence="3 4" key="1">
    <citation type="submission" date="2020-08" db="EMBL/GenBank/DDBJ databases">
        <title>Lysobacter sp. II4 sp. nov., isolated from soil.</title>
        <authorList>
            <person name="Woo C.Y."/>
            <person name="Kim J."/>
        </authorList>
    </citation>
    <scope>NUCLEOTIDE SEQUENCE [LARGE SCALE GENOMIC DNA]</scope>
    <source>
        <strain evidence="3 4">II4</strain>
    </source>
</reference>
<dbReference type="SUPFAM" id="SSF50939">
    <property type="entry name" value="Sialidases"/>
    <property type="match status" value="1"/>
</dbReference>
<dbReference type="CDD" id="cd15482">
    <property type="entry name" value="Sialidase_non-viral"/>
    <property type="match status" value="1"/>
</dbReference>
<gene>
    <name evidence="3" type="ORF">H8B22_07765</name>
</gene>
<feature type="chain" id="PRO_5028804134" evidence="1">
    <location>
        <begin position="22"/>
        <end position="423"/>
    </location>
</feature>
<name>A0A7H0FTS3_9GAMM</name>
<feature type="signal peptide" evidence="1">
    <location>
        <begin position="1"/>
        <end position="21"/>
    </location>
</feature>
<proteinExistence type="predicted"/>
<dbReference type="AlphaFoldDB" id="A0A7H0FTS3"/>
<dbReference type="EMBL" id="CP060820">
    <property type="protein sequence ID" value="QNP39439.1"/>
    <property type="molecule type" value="Genomic_DNA"/>
</dbReference>
<dbReference type="KEGG" id="lsx:H8B22_07765"/>
<keyword evidence="1" id="KW-0732">Signal</keyword>
<dbReference type="InterPro" id="IPR011040">
    <property type="entry name" value="Sialidase"/>
</dbReference>
<dbReference type="Pfam" id="PF13088">
    <property type="entry name" value="BNR_2"/>
    <property type="match status" value="1"/>
</dbReference>
<keyword evidence="4" id="KW-1185">Reference proteome</keyword>
<evidence type="ECO:0000256" key="1">
    <source>
        <dbReference type="SAM" id="SignalP"/>
    </source>
</evidence>
<dbReference type="Proteomes" id="UP000516018">
    <property type="component" value="Chromosome"/>
</dbReference>
<feature type="domain" description="Sialidase" evidence="2">
    <location>
        <begin position="85"/>
        <end position="333"/>
    </location>
</feature>
<dbReference type="Gene3D" id="2.120.10.10">
    <property type="match status" value="2"/>
</dbReference>